<reference evidence="1 2" key="1">
    <citation type="submission" date="2017-07" db="EMBL/GenBank/DDBJ databases">
        <title>Lactobacillus curvatus MRS6 whole genome.</title>
        <authorList>
            <person name="Jans C."/>
            <person name="Lagler S."/>
            <person name="Lacroix C."/>
            <person name="Meile L."/>
            <person name="Stevens M.J.A."/>
        </authorList>
    </citation>
    <scope>NUCLEOTIDE SEQUENCE [LARGE SCALE GENOMIC DNA]</scope>
    <source>
        <strain evidence="1 2">MRS6</strain>
    </source>
</reference>
<evidence type="ECO:0008006" key="3">
    <source>
        <dbReference type="Google" id="ProtNLM"/>
    </source>
</evidence>
<organism evidence="1 2">
    <name type="scientific">Latilactobacillus curvatus</name>
    <name type="common">Lactobacillus curvatus</name>
    <dbReference type="NCBI Taxonomy" id="28038"/>
    <lineage>
        <taxon>Bacteria</taxon>
        <taxon>Bacillati</taxon>
        <taxon>Bacillota</taxon>
        <taxon>Bacilli</taxon>
        <taxon>Lactobacillales</taxon>
        <taxon>Lactobacillaceae</taxon>
        <taxon>Latilactobacillus</taxon>
    </lineage>
</organism>
<accession>A0AAC9UNF1</accession>
<dbReference type="EMBL" id="CP022474">
    <property type="protein sequence ID" value="ASN59787.1"/>
    <property type="molecule type" value="Genomic_DNA"/>
</dbReference>
<gene>
    <name evidence="1" type="ORF">CG419_03730</name>
</gene>
<dbReference type="AlphaFoldDB" id="A0AAC9UNF1"/>
<proteinExistence type="predicted"/>
<sequence length="89" mass="9987">MDVHHEENTILKKCLRCGTLCSPQKGKNEYCMRCGAPIINMCTNLQCENSENFLPVDAVYCPLCGNDTVFHQFSLVSSPNEISDDDLPF</sequence>
<dbReference type="Proteomes" id="UP000199749">
    <property type="component" value="Chromosome"/>
</dbReference>
<evidence type="ECO:0000313" key="1">
    <source>
        <dbReference type="EMBL" id="ASN59787.1"/>
    </source>
</evidence>
<protein>
    <recommendedName>
        <fullName evidence="3">DZANK-type domain-containing protein</fullName>
    </recommendedName>
</protein>
<name>A0AAC9UNF1_LATCU</name>
<evidence type="ECO:0000313" key="2">
    <source>
        <dbReference type="Proteomes" id="UP000199749"/>
    </source>
</evidence>